<reference evidence="2" key="1">
    <citation type="submission" date="2020-11" db="EMBL/GenBank/DDBJ databases">
        <authorList>
            <person name="Tran Van P."/>
        </authorList>
    </citation>
    <scope>NUCLEOTIDE SEQUENCE</scope>
</reference>
<evidence type="ECO:0000313" key="2">
    <source>
        <dbReference type="EMBL" id="CAD7629032.1"/>
    </source>
</evidence>
<dbReference type="SUPFAM" id="SSF81383">
    <property type="entry name" value="F-box domain"/>
    <property type="match status" value="1"/>
</dbReference>
<dbReference type="AlphaFoldDB" id="A0A7R9KTY5"/>
<evidence type="ECO:0000256" key="1">
    <source>
        <dbReference type="SAM" id="MobiDB-lite"/>
    </source>
</evidence>
<feature type="region of interest" description="Disordered" evidence="1">
    <location>
        <begin position="1"/>
        <end position="25"/>
    </location>
</feature>
<dbReference type="Proteomes" id="UP000759131">
    <property type="component" value="Unassembled WGS sequence"/>
</dbReference>
<gene>
    <name evidence="2" type="ORF">OSB1V03_LOCUS9449</name>
</gene>
<accession>A0A7R9KTY5</accession>
<dbReference type="EMBL" id="CAJPIZ010006376">
    <property type="protein sequence ID" value="CAG2109462.1"/>
    <property type="molecule type" value="Genomic_DNA"/>
</dbReference>
<evidence type="ECO:0000313" key="3">
    <source>
        <dbReference type="Proteomes" id="UP000759131"/>
    </source>
</evidence>
<dbReference type="OrthoDB" id="3219396at2759"/>
<dbReference type="InterPro" id="IPR036047">
    <property type="entry name" value="F-box-like_dom_sf"/>
</dbReference>
<dbReference type="EMBL" id="OC860951">
    <property type="protein sequence ID" value="CAD7629032.1"/>
    <property type="molecule type" value="Genomic_DNA"/>
</dbReference>
<name>A0A7R9KTY5_9ACAR</name>
<protein>
    <recommendedName>
        <fullName evidence="4">F-box domain-containing protein</fullName>
    </recommendedName>
</protein>
<keyword evidence="3" id="KW-1185">Reference proteome</keyword>
<organism evidence="2">
    <name type="scientific">Medioppia subpectinata</name>
    <dbReference type="NCBI Taxonomy" id="1979941"/>
    <lineage>
        <taxon>Eukaryota</taxon>
        <taxon>Metazoa</taxon>
        <taxon>Ecdysozoa</taxon>
        <taxon>Arthropoda</taxon>
        <taxon>Chelicerata</taxon>
        <taxon>Arachnida</taxon>
        <taxon>Acari</taxon>
        <taxon>Acariformes</taxon>
        <taxon>Sarcoptiformes</taxon>
        <taxon>Oribatida</taxon>
        <taxon>Brachypylina</taxon>
        <taxon>Oppioidea</taxon>
        <taxon>Oppiidae</taxon>
        <taxon>Medioppia</taxon>
    </lineage>
</organism>
<sequence length="123" mass="14429">MAQHVESMETSLETTDDGNEDKEIQPQIYAKESLDRFGDDLCALLLSYLSTKDRFRYECVSKQFQRNIYKSVVTFKLNDKLIRKMPERYYPQMLATITTKCPNIEIIDCRRLESSRLSSQTTN</sequence>
<proteinExistence type="predicted"/>
<evidence type="ECO:0008006" key="4">
    <source>
        <dbReference type="Google" id="ProtNLM"/>
    </source>
</evidence>